<dbReference type="AlphaFoldDB" id="A0A4Y2G086"/>
<dbReference type="EMBL" id="BGPR01001121">
    <property type="protein sequence ID" value="GBM46049.1"/>
    <property type="molecule type" value="Genomic_DNA"/>
</dbReference>
<organism evidence="1 2">
    <name type="scientific">Araneus ventricosus</name>
    <name type="common">Orbweaver spider</name>
    <name type="synonym">Epeira ventricosa</name>
    <dbReference type="NCBI Taxonomy" id="182803"/>
    <lineage>
        <taxon>Eukaryota</taxon>
        <taxon>Metazoa</taxon>
        <taxon>Ecdysozoa</taxon>
        <taxon>Arthropoda</taxon>
        <taxon>Chelicerata</taxon>
        <taxon>Arachnida</taxon>
        <taxon>Araneae</taxon>
        <taxon>Araneomorphae</taxon>
        <taxon>Entelegynae</taxon>
        <taxon>Araneoidea</taxon>
        <taxon>Araneidae</taxon>
        <taxon>Araneus</taxon>
    </lineage>
</organism>
<evidence type="ECO:0000313" key="2">
    <source>
        <dbReference type="Proteomes" id="UP000499080"/>
    </source>
</evidence>
<name>A0A4Y2G086_ARAVE</name>
<keyword evidence="2" id="KW-1185">Reference proteome</keyword>
<sequence>MVCCVFQGQRFHLENRIVVLPTICRLCSVLTRRKVLPLHLFRSSSHPCRCGCPMLYPLHLPKKSVLLSENQRGVQPSPFSRFQLLQERELSMCPEGSVQSSNGCDSGLLLELELKRRNSKYDLAGRQIDRHSIFDLTKFMSYRVHIPQVDRSTDSQTLNDFAQNLIRIWQLFG</sequence>
<dbReference type="Proteomes" id="UP000499080">
    <property type="component" value="Unassembled WGS sequence"/>
</dbReference>
<comment type="caution">
    <text evidence="1">The sequence shown here is derived from an EMBL/GenBank/DDBJ whole genome shotgun (WGS) entry which is preliminary data.</text>
</comment>
<gene>
    <name evidence="1" type="ORF">AVEN_164060_1</name>
</gene>
<reference evidence="1 2" key="1">
    <citation type="journal article" date="2019" name="Sci. Rep.">
        <title>Orb-weaving spider Araneus ventricosus genome elucidates the spidroin gene catalogue.</title>
        <authorList>
            <person name="Kono N."/>
            <person name="Nakamura H."/>
            <person name="Ohtoshi R."/>
            <person name="Moran D.A.P."/>
            <person name="Shinohara A."/>
            <person name="Yoshida Y."/>
            <person name="Fujiwara M."/>
            <person name="Mori M."/>
            <person name="Tomita M."/>
            <person name="Arakawa K."/>
        </authorList>
    </citation>
    <scope>NUCLEOTIDE SEQUENCE [LARGE SCALE GENOMIC DNA]</scope>
</reference>
<accession>A0A4Y2G086</accession>
<proteinExistence type="predicted"/>
<protein>
    <submittedName>
        <fullName evidence="1">Uncharacterized protein</fullName>
    </submittedName>
</protein>
<evidence type="ECO:0000313" key="1">
    <source>
        <dbReference type="EMBL" id="GBM46049.1"/>
    </source>
</evidence>